<dbReference type="OrthoDB" id="1664716at2"/>
<name>A0A1I1H9Q7_9CLOT</name>
<dbReference type="Proteomes" id="UP000199263">
    <property type="component" value="Unassembled WGS sequence"/>
</dbReference>
<dbReference type="AlphaFoldDB" id="A0A1I1H9Q7"/>
<evidence type="ECO:0000313" key="2">
    <source>
        <dbReference type="Proteomes" id="UP000199263"/>
    </source>
</evidence>
<evidence type="ECO:0000313" key="1">
    <source>
        <dbReference type="EMBL" id="SFC20591.1"/>
    </source>
</evidence>
<organism evidence="1 2">
    <name type="scientific">Clostridium uliginosum</name>
    <dbReference type="NCBI Taxonomy" id="119641"/>
    <lineage>
        <taxon>Bacteria</taxon>
        <taxon>Bacillati</taxon>
        <taxon>Bacillota</taxon>
        <taxon>Clostridia</taxon>
        <taxon>Eubacteriales</taxon>
        <taxon>Clostridiaceae</taxon>
        <taxon>Clostridium</taxon>
    </lineage>
</organism>
<sequence length="174" mass="20579">MELEEYVAFICEGSAEQAIMDLLLENNKLKFSKEQMLEEGIIRCRGAKNFETQYLRKFFGKKITVYRILDSRRENFKLSAAYKDKVNVINIITAPEIEMLIIYKEGKYKEYKKSGKDKPSDYCKENLKYGHVVKNYEFVKNYFKDIDELVKAIYEHKRLAKILKGENTLCDLLK</sequence>
<dbReference type="RefSeq" id="WP_090087959.1">
    <property type="nucleotide sequence ID" value="NZ_FOMG01000001.1"/>
</dbReference>
<keyword evidence="2" id="KW-1185">Reference proteome</keyword>
<reference evidence="1 2" key="1">
    <citation type="submission" date="2016-10" db="EMBL/GenBank/DDBJ databases">
        <authorList>
            <person name="de Groot N.N."/>
        </authorList>
    </citation>
    <scope>NUCLEOTIDE SEQUENCE [LARGE SCALE GENOMIC DNA]</scope>
    <source>
        <strain evidence="1 2">DSM 12992</strain>
    </source>
</reference>
<gene>
    <name evidence="1" type="ORF">SAMN05421842_101229</name>
</gene>
<dbReference type="STRING" id="119641.SAMN05421842_101229"/>
<dbReference type="EMBL" id="FOMG01000001">
    <property type="protein sequence ID" value="SFC20591.1"/>
    <property type="molecule type" value="Genomic_DNA"/>
</dbReference>
<accession>A0A1I1H9Q7</accession>
<protein>
    <submittedName>
        <fullName evidence="1">Uncharacterized protein</fullName>
    </submittedName>
</protein>
<proteinExistence type="predicted"/>